<feature type="transmembrane region" description="Helical" evidence="7">
    <location>
        <begin position="417"/>
        <end position="437"/>
    </location>
</feature>
<evidence type="ECO:0000256" key="5">
    <source>
        <dbReference type="ARBA" id="ARBA00023136"/>
    </source>
</evidence>
<evidence type="ECO:0000256" key="2">
    <source>
        <dbReference type="ARBA" id="ARBA00022475"/>
    </source>
</evidence>
<dbReference type="RefSeq" id="WP_339585588.1">
    <property type="nucleotide sequence ID" value="NZ_JBBHJZ010000001.1"/>
</dbReference>
<keyword evidence="11" id="KW-1185">Reference proteome</keyword>
<feature type="domain" description="Tyrosine-protein kinase G-rich" evidence="9">
    <location>
        <begin position="361"/>
        <end position="436"/>
    </location>
</feature>
<feature type="coiled-coil region" evidence="6">
    <location>
        <begin position="173"/>
        <end position="235"/>
    </location>
</feature>
<evidence type="ECO:0000256" key="6">
    <source>
        <dbReference type="SAM" id="Coils"/>
    </source>
</evidence>
<dbReference type="Proteomes" id="UP001361239">
    <property type="component" value="Unassembled WGS sequence"/>
</dbReference>
<reference evidence="10 11" key="1">
    <citation type="submission" date="2024-03" db="EMBL/GenBank/DDBJ databases">
        <authorList>
            <person name="Jo J.-H."/>
        </authorList>
    </citation>
    <scope>NUCLEOTIDE SEQUENCE [LARGE SCALE GENOMIC DNA]</scope>
    <source>
        <strain evidence="10 11">PS1R-30</strain>
    </source>
</reference>
<feature type="transmembrane region" description="Helical" evidence="7">
    <location>
        <begin position="480"/>
        <end position="501"/>
    </location>
</feature>
<name>A0ABU8RRD6_9SPHN</name>
<dbReference type="NCBIfam" id="TIGR03007">
    <property type="entry name" value="pepcterm_ChnLen"/>
    <property type="match status" value="1"/>
</dbReference>
<dbReference type="InterPro" id="IPR014345">
    <property type="entry name" value="XrtA_polysacc_chain"/>
</dbReference>
<dbReference type="InterPro" id="IPR050445">
    <property type="entry name" value="Bact_polysacc_biosynth/exp"/>
</dbReference>
<keyword evidence="4 7" id="KW-1133">Transmembrane helix</keyword>
<evidence type="ECO:0000259" key="8">
    <source>
        <dbReference type="Pfam" id="PF02706"/>
    </source>
</evidence>
<keyword evidence="5 7" id="KW-0472">Membrane</keyword>
<evidence type="ECO:0000256" key="4">
    <source>
        <dbReference type="ARBA" id="ARBA00022989"/>
    </source>
</evidence>
<feature type="domain" description="Polysaccharide chain length determinant N-terminal" evidence="8">
    <location>
        <begin position="13"/>
        <end position="92"/>
    </location>
</feature>
<dbReference type="Pfam" id="PF02706">
    <property type="entry name" value="Wzz"/>
    <property type="match status" value="1"/>
</dbReference>
<accession>A0ABU8RRD6</accession>
<protein>
    <submittedName>
        <fullName evidence="10">XrtA system polysaccharide chain length determinant</fullName>
    </submittedName>
</protein>
<comment type="caution">
    <text evidence="10">The sequence shown here is derived from an EMBL/GenBank/DDBJ whole genome shotgun (WGS) entry which is preliminary data.</text>
</comment>
<proteinExistence type="predicted"/>
<evidence type="ECO:0000256" key="3">
    <source>
        <dbReference type="ARBA" id="ARBA00022692"/>
    </source>
</evidence>
<gene>
    <name evidence="10" type="ORF">WG901_03350</name>
</gene>
<keyword evidence="3 7" id="KW-0812">Transmembrane</keyword>
<dbReference type="Pfam" id="PF13807">
    <property type="entry name" value="GNVR"/>
    <property type="match status" value="1"/>
</dbReference>
<feature type="coiled-coil region" evidence="6">
    <location>
        <begin position="328"/>
        <end position="386"/>
    </location>
</feature>
<feature type="transmembrane region" description="Helical" evidence="7">
    <location>
        <begin position="20"/>
        <end position="40"/>
    </location>
</feature>
<evidence type="ECO:0000313" key="11">
    <source>
        <dbReference type="Proteomes" id="UP001361239"/>
    </source>
</evidence>
<organism evidence="10 11">
    <name type="scientific">Novosphingobium anseongense</name>
    <dbReference type="NCBI Taxonomy" id="3133436"/>
    <lineage>
        <taxon>Bacteria</taxon>
        <taxon>Pseudomonadati</taxon>
        <taxon>Pseudomonadota</taxon>
        <taxon>Alphaproteobacteria</taxon>
        <taxon>Sphingomonadales</taxon>
        <taxon>Sphingomonadaceae</taxon>
        <taxon>Novosphingobium</taxon>
    </lineage>
</organism>
<dbReference type="PANTHER" id="PTHR32309">
    <property type="entry name" value="TYROSINE-PROTEIN KINASE"/>
    <property type="match status" value="1"/>
</dbReference>
<keyword evidence="6" id="KW-0175">Coiled coil</keyword>
<evidence type="ECO:0000259" key="9">
    <source>
        <dbReference type="Pfam" id="PF13807"/>
    </source>
</evidence>
<sequence>MNGLYDEVLSALHSVWNRRWLALAVAWGVCLLGWLVVALIPNSYESKARIFIQLDDALAEQVGIGVADKKRDIERIRQTLTSAVNLEKVIRSTKLGDSVSSPKDMEGAVIALGKSVKVAATEENIFEITAKASQGSLSEAENAKLAQEIAQKMIDIFREENLSGGRGEMTETLQFVNGQLQQREKELEAAEQRRLAFEAKNPDMVAGGQAGLQRLEAARAELRGIDADLAGAQSAVAAINGQLAGTPATIAGGPGTSSPKSSLAQAMSDLAQMRARGLTDNHPDVVSVKNQIAALRAAAQSDSGNVGGVPNPAYSSLQSIKADRGASVQSLNARRSTIQAEIAQLTARQINDPEIAAEAQRIGRDYDVLRQQYDKLLQDREELRLRGEVKTEREAIKFQVIDPPTTPRAPVAPNRPLLLIGVLIVGVGAGLGAAFALGQLRTTFATTSKLEAATGLPVLGSISRTLTETAQAARLRQRKLFFAGLGALGGLFALLMAVEFVQRGMVA</sequence>
<dbReference type="InterPro" id="IPR003856">
    <property type="entry name" value="LPS_length_determ_N"/>
</dbReference>
<dbReference type="InterPro" id="IPR032807">
    <property type="entry name" value="GNVR"/>
</dbReference>
<evidence type="ECO:0000256" key="1">
    <source>
        <dbReference type="ARBA" id="ARBA00004651"/>
    </source>
</evidence>
<evidence type="ECO:0000256" key="7">
    <source>
        <dbReference type="SAM" id="Phobius"/>
    </source>
</evidence>
<dbReference type="PANTHER" id="PTHR32309:SF13">
    <property type="entry name" value="FERRIC ENTEROBACTIN TRANSPORT PROTEIN FEPE"/>
    <property type="match status" value="1"/>
</dbReference>
<evidence type="ECO:0000313" key="10">
    <source>
        <dbReference type="EMBL" id="MEJ5975655.1"/>
    </source>
</evidence>
<dbReference type="EMBL" id="JBBHJZ010000001">
    <property type="protein sequence ID" value="MEJ5975655.1"/>
    <property type="molecule type" value="Genomic_DNA"/>
</dbReference>
<comment type="subcellular location">
    <subcellularLocation>
        <location evidence="1">Cell membrane</location>
        <topology evidence="1">Multi-pass membrane protein</topology>
    </subcellularLocation>
</comment>
<keyword evidence="2" id="KW-1003">Cell membrane</keyword>